<protein>
    <submittedName>
        <fullName evidence="1">Uncharacterized protein</fullName>
    </submittedName>
</protein>
<gene>
    <name evidence="1" type="ORF">RV14_GL001162</name>
</gene>
<reference evidence="1 2" key="1">
    <citation type="submission" date="2014-12" db="EMBL/GenBank/DDBJ databases">
        <title>Draft genome sequences of 29 type strains of Enterococci.</title>
        <authorList>
            <person name="Zhong Z."/>
            <person name="Sun Z."/>
            <person name="Liu W."/>
            <person name="Zhang W."/>
            <person name="Zhang H."/>
        </authorList>
    </citation>
    <scope>NUCLEOTIDE SEQUENCE [LARGE SCALE GENOMIC DNA]</scope>
    <source>
        <strain evidence="1 2">DSM 15687</strain>
    </source>
</reference>
<dbReference type="STRING" id="150033.RV14_GL001162"/>
<sequence length="131" mass="15550">MEKQESNLHPVKDLLLKEKDFIFTVYSKDIIKSQISRKLRKVKKKNDVIESEYCYCLPSKTVQFNQFYRNQLPNARYTKLLCILDDQEQAIQKVPILRVVQSENGALNFGIDRQAFTEEVNKYIRKKECNE</sequence>
<dbReference type="RefSeq" id="WP_245785495.1">
    <property type="nucleotide sequence ID" value="NZ_JXLB01000024.1"/>
</dbReference>
<keyword evidence="2" id="KW-1185">Reference proteome</keyword>
<evidence type="ECO:0000313" key="2">
    <source>
        <dbReference type="Proteomes" id="UP000182152"/>
    </source>
</evidence>
<proteinExistence type="predicted"/>
<name>A0A1L8WBJ5_9ENTE</name>
<dbReference type="Proteomes" id="UP000182152">
    <property type="component" value="Unassembled WGS sequence"/>
</dbReference>
<organism evidence="1 2">
    <name type="scientific">Enterococcus ratti</name>
    <dbReference type="NCBI Taxonomy" id="150033"/>
    <lineage>
        <taxon>Bacteria</taxon>
        <taxon>Bacillati</taxon>
        <taxon>Bacillota</taxon>
        <taxon>Bacilli</taxon>
        <taxon>Lactobacillales</taxon>
        <taxon>Enterococcaceae</taxon>
        <taxon>Enterococcus</taxon>
    </lineage>
</organism>
<dbReference type="EMBL" id="JXLB01000024">
    <property type="protein sequence ID" value="OJG78405.1"/>
    <property type="molecule type" value="Genomic_DNA"/>
</dbReference>
<accession>A0A1L8WBJ5</accession>
<comment type="caution">
    <text evidence="1">The sequence shown here is derived from an EMBL/GenBank/DDBJ whole genome shotgun (WGS) entry which is preliminary data.</text>
</comment>
<evidence type="ECO:0000313" key="1">
    <source>
        <dbReference type="EMBL" id="OJG78405.1"/>
    </source>
</evidence>
<dbReference type="AlphaFoldDB" id="A0A1L8WBJ5"/>